<keyword evidence="3" id="KW-1185">Reference proteome</keyword>
<organism evidence="2 3">
    <name type="scientific">Paenibacillus polymyxa</name>
    <name type="common">Bacillus polymyxa</name>
    <dbReference type="NCBI Taxonomy" id="1406"/>
    <lineage>
        <taxon>Bacteria</taxon>
        <taxon>Bacillati</taxon>
        <taxon>Bacillota</taxon>
        <taxon>Bacilli</taxon>
        <taxon>Bacillales</taxon>
        <taxon>Paenibacillaceae</taxon>
        <taxon>Paenibacillus</taxon>
    </lineage>
</organism>
<keyword evidence="1" id="KW-0812">Transmembrane</keyword>
<accession>A0ABX2ZE08</accession>
<reference evidence="3" key="1">
    <citation type="submission" date="2016-05" db="EMBL/GenBank/DDBJ databases">
        <title>Whole genome shotgun sequencing of cultured foodborne pathogen.</title>
        <authorList>
            <person name="Zheng J."/>
            <person name="Timme R."/>
            <person name="Allard M."/>
            <person name="Strain E."/>
            <person name="Luo Y."/>
            <person name="Brown E."/>
        </authorList>
    </citation>
    <scope>NUCLEOTIDE SEQUENCE [LARGE SCALE GENOMIC DNA]</scope>
    <source>
        <strain evidence="3">CFSAN034343</strain>
    </source>
</reference>
<feature type="transmembrane region" description="Helical" evidence="1">
    <location>
        <begin position="6"/>
        <end position="30"/>
    </location>
</feature>
<dbReference type="Proteomes" id="UP000094974">
    <property type="component" value="Unassembled WGS sequence"/>
</dbReference>
<name>A0ABX2ZE08_PAEPO</name>
<proteinExistence type="predicted"/>
<sequence length="60" mass="7186">MKDVLMNYLSTALCMAITMLILYYPIKWLAKNNKTTISFKQYYYMSLIYFVVASIFHKFP</sequence>
<evidence type="ECO:0000313" key="3">
    <source>
        <dbReference type="Proteomes" id="UP000094974"/>
    </source>
</evidence>
<protein>
    <submittedName>
        <fullName evidence="2">Uncharacterized protein</fullName>
    </submittedName>
</protein>
<dbReference type="EMBL" id="LYND01000132">
    <property type="protein sequence ID" value="ODA08267.1"/>
    <property type="molecule type" value="Genomic_DNA"/>
</dbReference>
<gene>
    <name evidence="2" type="ORF">A7312_27765</name>
</gene>
<feature type="transmembrane region" description="Helical" evidence="1">
    <location>
        <begin position="42"/>
        <end position="59"/>
    </location>
</feature>
<evidence type="ECO:0000313" key="2">
    <source>
        <dbReference type="EMBL" id="ODA08267.1"/>
    </source>
</evidence>
<comment type="caution">
    <text evidence="2">The sequence shown here is derived from an EMBL/GenBank/DDBJ whole genome shotgun (WGS) entry which is preliminary data.</text>
</comment>
<evidence type="ECO:0000256" key="1">
    <source>
        <dbReference type="SAM" id="Phobius"/>
    </source>
</evidence>
<keyword evidence="1" id="KW-0472">Membrane</keyword>
<keyword evidence="1" id="KW-1133">Transmembrane helix</keyword>